<accession>A0A397IUA8</accession>
<dbReference type="EMBL" id="PQFF01000158">
    <property type="protein sequence ID" value="RHZ77928.1"/>
    <property type="molecule type" value="Genomic_DNA"/>
</dbReference>
<sequence length="74" mass="8517">MLISFIFSNCSVPINDPRVLLLGPNHTYTGVKECLRSFPYDHARVRKIIETLKSIQLNLKKGLNSMDFDFMTDI</sequence>
<reference evidence="1 2" key="1">
    <citation type="submission" date="2018-08" db="EMBL/GenBank/DDBJ databases">
        <title>Genome and evolution of the arbuscular mycorrhizal fungus Diversispora epigaea (formerly Glomus versiforme) and its bacterial endosymbionts.</title>
        <authorList>
            <person name="Sun X."/>
            <person name="Fei Z."/>
            <person name="Harrison M."/>
        </authorList>
    </citation>
    <scope>NUCLEOTIDE SEQUENCE [LARGE SCALE GENOMIC DNA]</scope>
    <source>
        <strain evidence="1 2">IT104</strain>
    </source>
</reference>
<comment type="caution">
    <text evidence="1">The sequence shown here is derived from an EMBL/GenBank/DDBJ whole genome shotgun (WGS) entry which is preliminary data.</text>
</comment>
<proteinExistence type="predicted"/>
<dbReference type="Proteomes" id="UP000266861">
    <property type="component" value="Unassembled WGS sequence"/>
</dbReference>
<protein>
    <submittedName>
        <fullName evidence="1">Uncharacterized protein</fullName>
    </submittedName>
</protein>
<evidence type="ECO:0000313" key="1">
    <source>
        <dbReference type="EMBL" id="RHZ77928.1"/>
    </source>
</evidence>
<name>A0A397IUA8_9GLOM</name>
<evidence type="ECO:0000313" key="2">
    <source>
        <dbReference type="Proteomes" id="UP000266861"/>
    </source>
</evidence>
<keyword evidence="2" id="KW-1185">Reference proteome</keyword>
<gene>
    <name evidence="1" type="ORF">Glove_168g239</name>
</gene>
<organism evidence="1 2">
    <name type="scientific">Diversispora epigaea</name>
    <dbReference type="NCBI Taxonomy" id="1348612"/>
    <lineage>
        <taxon>Eukaryota</taxon>
        <taxon>Fungi</taxon>
        <taxon>Fungi incertae sedis</taxon>
        <taxon>Mucoromycota</taxon>
        <taxon>Glomeromycotina</taxon>
        <taxon>Glomeromycetes</taxon>
        <taxon>Diversisporales</taxon>
        <taxon>Diversisporaceae</taxon>
        <taxon>Diversispora</taxon>
    </lineage>
</organism>
<dbReference type="AlphaFoldDB" id="A0A397IUA8"/>